<gene>
    <name evidence="2" type="ORF">GX533_03305</name>
</gene>
<evidence type="ECO:0000313" key="3">
    <source>
        <dbReference type="Proteomes" id="UP000576550"/>
    </source>
</evidence>
<dbReference type="EMBL" id="DUTP01000006">
    <property type="protein sequence ID" value="HHX99670.1"/>
    <property type="molecule type" value="Genomic_DNA"/>
</dbReference>
<evidence type="ECO:0000256" key="1">
    <source>
        <dbReference type="SAM" id="Phobius"/>
    </source>
</evidence>
<feature type="transmembrane region" description="Helical" evidence="1">
    <location>
        <begin position="12"/>
        <end position="34"/>
    </location>
</feature>
<dbReference type="AlphaFoldDB" id="A0A832QEJ3"/>
<dbReference type="Proteomes" id="UP000576550">
    <property type="component" value="Unassembled WGS sequence"/>
</dbReference>
<sequence length="183" mass="20838">MRKKKNLLPQLLEPLAIVVLLALFIIPTLTVINLSPITQDNKQIDVLGVTSDDTGLRIKAVGGIHNIFKNEVLEQKPFGEYQYTSTISKRKGKEVYSKPILEIKNETSVERSVLLYGYINNSRNTHLAINIGKDKYVLNDSNNQAYTREIGVKPGERKVLYLETKNEEKVFFDQEFVLDISVK</sequence>
<protein>
    <submittedName>
        <fullName evidence="2">Uncharacterized protein</fullName>
    </submittedName>
</protein>
<accession>A0A832QEJ3</accession>
<keyword evidence="1" id="KW-0812">Transmembrane</keyword>
<comment type="caution">
    <text evidence="2">The sequence shown here is derived from an EMBL/GenBank/DDBJ whole genome shotgun (WGS) entry which is preliminary data.</text>
</comment>
<name>A0A832QEJ3_9BACT</name>
<proteinExistence type="predicted"/>
<reference evidence="2 3" key="1">
    <citation type="journal article" date="2020" name="Biotechnol. Biofuels">
        <title>New insights from the biogas microbiome by comprehensive genome-resolved metagenomics of nearly 1600 species originating from multiple anaerobic digesters.</title>
        <authorList>
            <person name="Campanaro S."/>
            <person name="Treu L."/>
            <person name="Rodriguez-R L.M."/>
            <person name="Kovalovszki A."/>
            <person name="Ziels R.M."/>
            <person name="Maus I."/>
            <person name="Zhu X."/>
            <person name="Kougias P.G."/>
            <person name="Basile A."/>
            <person name="Luo G."/>
            <person name="Schluter A."/>
            <person name="Konstantinidis K.T."/>
            <person name="Angelidaki I."/>
        </authorList>
    </citation>
    <scope>NUCLEOTIDE SEQUENCE [LARGE SCALE GENOMIC DNA]</scope>
    <source>
        <strain evidence="2">AS05jafATM_89</strain>
    </source>
</reference>
<organism evidence="2 3">
    <name type="scientific">Candidatus Dojkabacteria bacterium</name>
    <dbReference type="NCBI Taxonomy" id="2099670"/>
    <lineage>
        <taxon>Bacteria</taxon>
        <taxon>Candidatus Dojkabacteria</taxon>
    </lineage>
</organism>
<keyword evidence="1" id="KW-1133">Transmembrane helix</keyword>
<evidence type="ECO:0000313" key="2">
    <source>
        <dbReference type="EMBL" id="HHX99670.1"/>
    </source>
</evidence>
<keyword evidence="1" id="KW-0472">Membrane</keyword>